<accession>A0ABY4R1Y0</accession>
<reference evidence="2" key="1">
    <citation type="journal article" date="2018" name="Int. J. Syst. Evol. Microbiol.">
        <title>Jatrophihabitans telluris sp. nov., isolated from sediment soil of lava forest wetlands and the emended description of the genus Jatrophihabitans.</title>
        <authorList>
            <person name="Lee K.C."/>
            <person name="Suh M.K."/>
            <person name="Eom M.K."/>
            <person name="Kim K.K."/>
            <person name="Kim J.S."/>
            <person name="Kim D.S."/>
            <person name="Ko S.H."/>
            <person name="Shin Y.K."/>
            <person name="Lee J.S."/>
        </authorList>
    </citation>
    <scope>NUCLEOTIDE SEQUENCE</scope>
    <source>
        <strain evidence="2">N237</strain>
    </source>
</reference>
<keyword evidence="1" id="KW-0472">Membrane</keyword>
<evidence type="ECO:0000313" key="3">
    <source>
        <dbReference type="Proteomes" id="UP001056336"/>
    </source>
</evidence>
<dbReference type="Proteomes" id="UP001056336">
    <property type="component" value="Chromosome"/>
</dbReference>
<protein>
    <recommendedName>
        <fullName evidence="4">Methylamine utilization protein MauE</fullName>
    </recommendedName>
</protein>
<reference evidence="2" key="2">
    <citation type="submission" date="2022-05" db="EMBL/GenBank/DDBJ databases">
        <authorList>
            <person name="Kim J.-S."/>
            <person name="Lee K."/>
            <person name="Suh M."/>
            <person name="Eom M."/>
            <person name="Kim J.-S."/>
            <person name="Kim D.-S."/>
            <person name="Ko S.-H."/>
            <person name="Shin Y."/>
            <person name="Lee J.-S."/>
        </authorList>
    </citation>
    <scope>NUCLEOTIDE SEQUENCE</scope>
    <source>
        <strain evidence="2">N237</strain>
    </source>
</reference>
<name>A0ABY4R1Y0_9ACTN</name>
<proteinExistence type="predicted"/>
<gene>
    <name evidence="2" type="ORF">M6D93_07320</name>
</gene>
<organism evidence="2 3">
    <name type="scientific">Jatrophihabitans telluris</name>
    <dbReference type="NCBI Taxonomy" id="2038343"/>
    <lineage>
        <taxon>Bacteria</taxon>
        <taxon>Bacillati</taxon>
        <taxon>Actinomycetota</taxon>
        <taxon>Actinomycetes</taxon>
        <taxon>Jatrophihabitantales</taxon>
        <taxon>Jatrophihabitantaceae</taxon>
        <taxon>Jatrophihabitans</taxon>
    </lineage>
</organism>
<keyword evidence="1" id="KW-0812">Transmembrane</keyword>
<keyword evidence="1" id="KW-1133">Transmembrane helix</keyword>
<keyword evidence="3" id="KW-1185">Reference proteome</keyword>
<evidence type="ECO:0000313" key="2">
    <source>
        <dbReference type="EMBL" id="UQX89804.1"/>
    </source>
</evidence>
<feature type="transmembrane region" description="Helical" evidence="1">
    <location>
        <begin position="54"/>
        <end position="71"/>
    </location>
</feature>
<dbReference type="EMBL" id="CP097332">
    <property type="protein sequence ID" value="UQX89804.1"/>
    <property type="molecule type" value="Genomic_DNA"/>
</dbReference>
<sequence length="187" mass="20642">MAEAFAFSHVWEQPSGLSWLVHKWAHHSSRLLELSVALTIALGFRTAAPTMVDLIATLALVAFVLITFVLFRSHNRRLCESCASAIPLNAAEQGERYRRRFAVAHASTQPKLMGAYLIVLFGSNALLLVPDGRYGWALVQASMIYLISSHATHRRLQPWCPQCAGGDGGFEQFDEAPDLPRGGRLLV</sequence>
<evidence type="ECO:0000256" key="1">
    <source>
        <dbReference type="SAM" id="Phobius"/>
    </source>
</evidence>
<dbReference type="RefSeq" id="WP_249773700.1">
    <property type="nucleotide sequence ID" value="NZ_CP097332.1"/>
</dbReference>
<evidence type="ECO:0008006" key="4">
    <source>
        <dbReference type="Google" id="ProtNLM"/>
    </source>
</evidence>